<evidence type="ECO:0000313" key="2">
    <source>
        <dbReference type="Proteomes" id="UP001322277"/>
    </source>
</evidence>
<dbReference type="AlphaFoldDB" id="A0AAX4HY09"/>
<dbReference type="EMBL" id="CP137305">
    <property type="protein sequence ID" value="WQF75733.1"/>
    <property type="molecule type" value="Genomic_DNA"/>
</dbReference>
<keyword evidence="2" id="KW-1185">Reference proteome</keyword>
<accession>A0AAX4HY09</accession>
<dbReference type="Proteomes" id="UP001322277">
    <property type="component" value="Chromosome 1"/>
</dbReference>
<dbReference type="GeneID" id="87937250"/>
<organism evidence="1 2">
    <name type="scientific">Colletotrichum destructivum</name>
    <dbReference type="NCBI Taxonomy" id="34406"/>
    <lineage>
        <taxon>Eukaryota</taxon>
        <taxon>Fungi</taxon>
        <taxon>Dikarya</taxon>
        <taxon>Ascomycota</taxon>
        <taxon>Pezizomycotina</taxon>
        <taxon>Sordariomycetes</taxon>
        <taxon>Hypocreomycetidae</taxon>
        <taxon>Glomerellales</taxon>
        <taxon>Glomerellaceae</taxon>
        <taxon>Colletotrichum</taxon>
        <taxon>Colletotrichum destructivum species complex</taxon>
    </lineage>
</organism>
<gene>
    <name evidence="1" type="ORF">CDEST_00747</name>
</gene>
<dbReference type="RefSeq" id="XP_062772957.1">
    <property type="nucleotide sequence ID" value="XM_062916906.1"/>
</dbReference>
<reference evidence="2" key="1">
    <citation type="journal article" date="2023" name="bioRxiv">
        <title>Complete genome of the Medicago anthracnose fungus, Colletotrichum destructivum, reveals a mini-chromosome-like region within a core chromosome.</title>
        <authorList>
            <person name="Lapalu N."/>
            <person name="Simon A."/>
            <person name="Lu A."/>
            <person name="Plaumann P.-L."/>
            <person name="Amselem J."/>
            <person name="Pigne S."/>
            <person name="Auger A."/>
            <person name="Koch C."/>
            <person name="Dallery J.-F."/>
            <person name="O'Connell R.J."/>
        </authorList>
    </citation>
    <scope>NUCLEOTIDE SEQUENCE [LARGE SCALE GENOMIC DNA]</scope>
    <source>
        <strain evidence="2">CBS 520.97</strain>
    </source>
</reference>
<dbReference type="KEGG" id="cdet:87937250"/>
<proteinExistence type="predicted"/>
<protein>
    <submittedName>
        <fullName evidence="1">Uncharacterized protein</fullName>
    </submittedName>
</protein>
<sequence length="84" mass="9625">MKTLGQVEGKDVAMFKLWQTKLKKVLPDIQAMEVRDPLETPTSEPTEWTLNMEDLIDENGNLDKLAVAAEWTESLQDEDMTEED</sequence>
<evidence type="ECO:0000313" key="1">
    <source>
        <dbReference type="EMBL" id="WQF75733.1"/>
    </source>
</evidence>
<name>A0AAX4HY09_9PEZI</name>